<dbReference type="AlphaFoldDB" id="A0A2P2PQL5"/>
<sequence length="58" mass="6625">MYRPCMGMDGAPAFEKAICVSPVCLCLNDFYLMIQLSETSSDLDSCLIYWSTTVYWQL</sequence>
<protein>
    <submittedName>
        <fullName evidence="1">Uncharacterized protein</fullName>
    </submittedName>
</protein>
<dbReference type="EMBL" id="GGEC01076553">
    <property type="protein sequence ID" value="MBX57037.1"/>
    <property type="molecule type" value="Transcribed_RNA"/>
</dbReference>
<proteinExistence type="predicted"/>
<accession>A0A2P2PQL5</accession>
<organism evidence="1">
    <name type="scientific">Rhizophora mucronata</name>
    <name type="common">Asiatic mangrove</name>
    <dbReference type="NCBI Taxonomy" id="61149"/>
    <lineage>
        <taxon>Eukaryota</taxon>
        <taxon>Viridiplantae</taxon>
        <taxon>Streptophyta</taxon>
        <taxon>Embryophyta</taxon>
        <taxon>Tracheophyta</taxon>
        <taxon>Spermatophyta</taxon>
        <taxon>Magnoliopsida</taxon>
        <taxon>eudicotyledons</taxon>
        <taxon>Gunneridae</taxon>
        <taxon>Pentapetalae</taxon>
        <taxon>rosids</taxon>
        <taxon>fabids</taxon>
        <taxon>Malpighiales</taxon>
        <taxon>Rhizophoraceae</taxon>
        <taxon>Rhizophora</taxon>
    </lineage>
</organism>
<reference evidence="1" key="1">
    <citation type="submission" date="2018-02" db="EMBL/GenBank/DDBJ databases">
        <title>Rhizophora mucronata_Transcriptome.</title>
        <authorList>
            <person name="Meera S.P."/>
            <person name="Sreeshan A."/>
            <person name="Augustine A."/>
        </authorList>
    </citation>
    <scope>NUCLEOTIDE SEQUENCE</scope>
    <source>
        <tissue evidence="1">Leaf</tissue>
    </source>
</reference>
<name>A0A2P2PQL5_RHIMU</name>
<evidence type="ECO:0000313" key="1">
    <source>
        <dbReference type="EMBL" id="MBX57037.1"/>
    </source>
</evidence>